<evidence type="ECO:0000256" key="3">
    <source>
        <dbReference type="ARBA" id="ARBA00022737"/>
    </source>
</evidence>
<gene>
    <name evidence="9" type="primary">Zkscan1</name>
    <name evidence="9" type="ORF">OXYCRI_R03197</name>
</gene>
<protein>
    <submittedName>
        <fullName evidence="9">ZKSC1 protein</fullName>
    </submittedName>
</protein>
<keyword evidence="3" id="KW-0677">Repeat</keyword>
<dbReference type="Proteomes" id="UP000564466">
    <property type="component" value="Unassembled WGS sequence"/>
</dbReference>
<keyword evidence="5" id="KW-0862">Zinc</keyword>
<evidence type="ECO:0000256" key="5">
    <source>
        <dbReference type="ARBA" id="ARBA00022833"/>
    </source>
</evidence>
<dbReference type="GO" id="GO:0008270">
    <property type="term" value="F:zinc ion binding"/>
    <property type="evidence" value="ECO:0007669"/>
    <property type="project" value="UniProtKB-KW"/>
</dbReference>
<dbReference type="PANTHER" id="PTHR23234">
    <property type="entry name" value="ZNF44 PROTEIN"/>
    <property type="match status" value="1"/>
</dbReference>
<accession>A0A7L0ZJM4</accession>
<evidence type="ECO:0000256" key="4">
    <source>
        <dbReference type="ARBA" id="ARBA00022771"/>
    </source>
</evidence>
<dbReference type="EMBL" id="VXAY01003124">
    <property type="protein sequence ID" value="NXM29212.1"/>
    <property type="molecule type" value="Genomic_DNA"/>
</dbReference>
<reference evidence="9 10" key="1">
    <citation type="submission" date="2019-09" db="EMBL/GenBank/DDBJ databases">
        <title>Bird 10,000 Genomes (B10K) Project - Family phase.</title>
        <authorList>
            <person name="Zhang G."/>
        </authorList>
    </citation>
    <scope>NUCLEOTIDE SEQUENCE [LARGE SCALE GENOMIC DNA]</scope>
    <source>
        <strain evidence="9">B10K-DU-002-07</strain>
        <tissue evidence="9">Muscle</tissue>
    </source>
</reference>
<dbReference type="InterPro" id="IPR036236">
    <property type="entry name" value="Znf_C2H2_sf"/>
</dbReference>
<organism evidence="9 10">
    <name type="scientific">Oxyruncus cristatus</name>
    <name type="common">sharpbill</name>
    <dbReference type="NCBI Taxonomy" id="114331"/>
    <lineage>
        <taxon>Eukaryota</taxon>
        <taxon>Metazoa</taxon>
        <taxon>Chordata</taxon>
        <taxon>Craniata</taxon>
        <taxon>Vertebrata</taxon>
        <taxon>Euteleostomi</taxon>
        <taxon>Archelosauria</taxon>
        <taxon>Archosauria</taxon>
        <taxon>Dinosauria</taxon>
        <taxon>Saurischia</taxon>
        <taxon>Theropoda</taxon>
        <taxon>Coelurosauria</taxon>
        <taxon>Aves</taxon>
        <taxon>Neognathae</taxon>
        <taxon>Neoaves</taxon>
        <taxon>Telluraves</taxon>
        <taxon>Australaves</taxon>
        <taxon>Passeriformes</taxon>
        <taxon>Cotingidae</taxon>
        <taxon>Oxyruncus</taxon>
    </lineage>
</organism>
<dbReference type="AlphaFoldDB" id="A0A7L0ZJM4"/>
<proteinExistence type="predicted"/>
<evidence type="ECO:0000256" key="6">
    <source>
        <dbReference type="ARBA" id="ARBA00023242"/>
    </source>
</evidence>
<comment type="caution">
    <text evidence="9">The sequence shown here is derived from an EMBL/GenBank/DDBJ whole genome shotgun (WGS) entry which is preliminary data.</text>
</comment>
<keyword evidence="2" id="KW-0479">Metal-binding</keyword>
<dbReference type="FunFam" id="3.30.160.60:FF:001808">
    <property type="entry name" value="Uncharacterized protein"/>
    <property type="match status" value="1"/>
</dbReference>
<dbReference type="PROSITE" id="PS00028">
    <property type="entry name" value="ZINC_FINGER_C2H2_1"/>
    <property type="match status" value="1"/>
</dbReference>
<evidence type="ECO:0000259" key="8">
    <source>
        <dbReference type="PROSITE" id="PS50157"/>
    </source>
</evidence>
<evidence type="ECO:0000313" key="9">
    <source>
        <dbReference type="EMBL" id="NXM29212.1"/>
    </source>
</evidence>
<evidence type="ECO:0000313" key="10">
    <source>
        <dbReference type="Proteomes" id="UP000564466"/>
    </source>
</evidence>
<keyword evidence="10" id="KW-1185">Reference proteome</keyword>
<feature type="non-terminal residue" evidence="9">
    <location>
        <position position="1"/>
    </location>
</feature>
<sequence length="56" mass="6417">SFSHSSDLVVQQGLCAGEKPYKCLECGKNFDVNSILTHHLQIHTREWPYERPECGK</sequence>
<evidence type="ECO:0000256" key="2">
    <source>
        <dbReference type="ARBA" id="ARBA00022723"/>
    </source>
</evidence>
<dbReference type="InterPro" id="IPR013087">
    <property type="entry name" value="Znf_C2H2_type"/>
</dbReference>
<dbReference type="GO" id="GO:0005634">
    <property type="term" value="C:nucleus"/>
    <property type="evidence" value="ECO:0007669"/>
    <property type="project" value="UniProtKB-SubCell"/>
</dbReference>
<feature type="non-terminal residue" evidence="9">
    <location>
        <position position="56"/>
    </location>
</feature>
<dbReference type="Gene3D" id="3.30.160.60">
    <property type="entry name" value="Classic Zinc Finger"/>
    <property type="match status" value="1"/>
</dbReference>
<dbReference type="SUPFAM" id="SSF57667">
    <property type="entry name" value="beta-beta-alpha zinc fingers"/>
    <property type="match status" value="1"/>
</dbReference>
<dbReference type="PROSITE" id="PS50157">
    <property type="entry name" value="ZINC_FINGER_C2H2_2"/>
    <property type="match status" value="1"/>
</dbReference>
<evidence type="ECO:0000256" key="7">
    <source>
        <dbReference type="PROSITE-ProRule" id="PRU00042"/>
    </source>
</evidence>
<dbReference type="PANTHER" id="PTHR23234:SF8">
    <property type="entry name" value="C2H2-TYPE DOMAIN-CONTAINING PROTEIN"/>
    <property type="match status" value="1"/>
</dbReference>
<dbReference type="InterPro" id="IPR050758">
    <property type="entry name" value="Znf_C2H2-type"/>
</dbReference>
<feature type="domain" description="C2H2-type" evidence="8">
    <location>
        <begin position="21"/>
        <end position="48"/>
    </location>
</feature>
<keyword evidence="6" id="KW-0539">Nucleus</keyword>
<name>A0A7L0ZJM4_9PASS</name>
<evidence type="ECO:0000256" key="1">
    <source>
        <dbReference type="ARBA" id="ARBA00004123"/>
    </source>
</evidence>
<comment type="subcellular location">
    <subcellularLocation>
        <location evidence="1">Nucleus</location>
    </subcellularLocation>
</comment>
<keyword evidence="4 7" id="KW-0863">Zinc-finger</keyword>